<dbReference type="EMBL" id="CP002299">
    <property type="protein sequence ID" value="ADP79602.1"/>
    <property type="molecule type" value="Genomic_DNA"/>
</dbReference>
<dbReference type="InParanoid" id="E3J7J3"/>
<dbReference type="GO" id="GO:0070967">
    <property type="term" value="F:coenzyme F420 binding"/>
    <property type="evidence" value="ECO:0007669"/>
    <property type="project" value="TreeGrafter"/>
</dbReference>
<evidence type="ECO:0008006" key="5">
    <source>
        <dbReference type="Google" id="ProtNLM"/>
    </source>
</evidence>
<dbReference type="Gene3D" id="2.30.110.10">
    <property type="entry name" value="Electron Transport, Fmn-binding Protein, Chain A"/>
    <property type="match status" value="1"/>
</dbReference>
<reference evidence="3 4" key="1">
    <citation type="submission" date="2010-10" db="EMBL/GenBank/DDBJ databases">
        <title>Complete sequence of Frankia sp. EuI1c.</title>
        <authorList>
            <consortium name="US DOE Joint Genome Institute"/>
            <person name="Lucas S."/>
            <person name="Copeland A."/>
            <person name="Lapidus A."/>
            <person name="Cheng J.-F."/>
            <person name="Bruce D."/>
            <person name="Goodwin L."/>
            <person name="Pitluck S."/>
            <person name="Chertkov O."/>
            <person name="Detter J.C."/>
            <person name="Han C."/>
            <person name="Tapia R."/>
            <person name="Land M."/>
            <person name="Hauser L."/>
            <person name="Jeffries C."/>
            <person name="Kyrpides N."/>
            <person name="Ivanova N."/>
            <person name="Mikhailova N."/>
            <person name="Beauchemin N."/>
            <person name="Sen A."/>
            <person name="Sur S.A."/>
            <person name="Gtari M."/>
            <person name="Wall L."/>
            <person name="Tisa L."/>
            <person name="Woyke T."/>
        </authorList>
    </citation>
    <scope>NUCLEOTIDE SEQUENCE [LARGE SCALE GENOMIC DNA]</scope>
    <source>
        <strain evidence="4">DSM 45817 / CECT 9037 / EuI1c</strain>
    </source>
</reference>
<organism evidence="3 4">
    <name type="scientific">Pseudofrankia inefficax (strain DSM 45817 / CECT 9037 / DDB 130130 / EuI1c)</name>
    <name type="common">Frankia inefficax</name>
    <dbReference type="NCBI Taxonomy" id="298654"/>
    <lineage>
        <taxon>Bacteria</taxon>
        <taxon>Bacillati</taxon>
        <taxon>Actinomycetota</taxon>
        <taxon>Actinomycetes</taxon>
        <taxon>Frankiales</taxon>
        <taxon>Frankiaceae</taxon>
        <taxon>Pseudofrankia</taxon>
    </lineage>
</organism>
<dbReference type="STRING" id="298654.FraEuI1c_1540"/>
<dbReference type="AlphaFoldDB" id="E3J7J3"/>
<evidence type="ECO:0000256" key="1">
    <source>
        <dbReference type="ARBA" id="ARBA00008710"/>
    </source>
</evidence>
<dbReference type="Proteomes" id="UP000002484">
    <property type="component" value="Chromosome"/>
</dbReference>
<dbReference type="HOGENOM" id="CLU_114921_1_1_11"/>
<evidence type="ECO:0000256" key="2">
    <source>
        <dbReference type="ARBA" id="ARBA00049106"/>
    </source>
</evidence>
<dbReference type="PANTHER" id="PTHR39428:SF3">
    <property type="entry name" value="DEAZAFLAVIN-DEPENDENT NITROREDUCTASE"/>
    <property type="match status" value="1"/>
</dbReference>
<protein>
    <recommendedName>
        <fullName evidence="5">Nitroreductase</fullName>
    </recommendedName>
</protein>
<dbReference type="RefSeq" id="WP_013422721.1">
    <property type="nucleotide sequence ID" value="NC_014666.1"/>
</dbReference>
<accession>E3J7J3</accession>
<dbReference type="InterPro" id="IPR012349">
    <property type="entry name" value="Split_barrel_FMN-bd"/>
</dbReference>
<proteinExistence type="inferred from homology"/>
<dbReference type="OrthoDB" id="8225825at2"/>
<name>E3J7J3_PSEI1</name>
<gene>
    <name evidence="3" type="ordered locus">FraEuI1c_1540</name>
</gene>
<keyword evidence="4" id="KW-1185">Reference proteome</keyword>
<evidence type="ECO:0000313" key="3">
    <source>
        <dbReference type="EMBL" id="ADP79602.1"/>
    </source>
</evidence>
<dbReference type="InterPro" id="IPR004378">
    <property type="entry name" value="F420H2_quin_Rdtase"/>
</dbReference>
<dbReference type="Pfam" id="PF04075">
    <property type="entry name" value="F420H2_quin_red"/>
    <property type="match status" value="1"/>
</dbReference>
<evidence type="ECO:0000313" key="4">
    <source>
        <dbReference type="Proteomes" id="UP000002484"/>
    </source>
</evidence>
<dbReference type="GO" id="GO:0005886">
    <property type="term" value="C:plasma membrane"/>
    <property type="evidence" value="ECO:0007669"/>
    <property type="project" value="TreeGrafter"/>
</dbReference>
<dbReference type="KEGG" id="fri:FraEuI1c_1540"/>
<sequence length="167" mass="18644">MGRFSLPQERPGGLDSPATARVIKYMAKAQVRVFALTNGRVGSSWRVGAGFRRPVPTLLLEHVGRTSGRRFTTPLLYLDDAPNLVVVASQGGLPKNPQWYANLLAHPDTLVHLRKQRGRPVHARVATPDERASLWPRLVELYADFAKYAAWTEREIPVVILEPRDGT</sequence>
<comment type="similarity">
    <text evidence="1">Belongs to the F420H(2)-dependent quinone reductase family.</text>
</comment>
<comment type="catalytic activity">
    <reaction evidence="2">
        <text>oxidized coenzyme F420-(gamma-L-Glu)(n) + a quinol + H(+) = reduced coenzyme F420-(gamma-L-Glu)(n) + a quinone</text>
        <dbReference type="Rhea" id="RHEA:39663"/>
        <dbReference type="Rhea" id="RHEA-COMP:12939"/>
        <dbReference type="Rhea" id="RHEA-COMP:14378"/>
        <dbReference type="ChEBI" id="CHEBI:15378"/>
        <dbReference type="ChEBI" id="CHEBI:24646"/>
        <dbReference type="ChEBI" id="CHEBI:132124"/>
        <dbReference type="ChEBI" id="CHEBI:133980"/>
        <dbReference type="ChEBI" id="CHEBI:139511"/>
    </reaction>
</comment>
<dbReference type="NCBIfam" id="TIGR00026">
    <property type="entry name" value="hi_GC_TIGR00026"/>
    <property type="match status" value="1"/>
</dbReference>
<dbReference type="GO" id="GO:0016491">
    <property type="term" value="F:oxidoreductase activity"/>
    <property type="evidence" value="ECO:0007669"/>
    <property type="project" value="InterPro"/>
</dbReference>
<dbReference type="PANTHER" id="PTHR39428">
    <property type="entry name" value="F420H(2)-DEPENDENT QUINONE REDUCTASE RV1261C"/>
    <property type="match status" value="1"/>
</dbReference>
<dbReference type="eggNOG" id="COG4405">
    <property type="taxonomic scope" value="Bacteria"/>
</dbReference>